<dbReference type="GO" id="GO:0006265">
    <property type="term" value="P:DNA topological change"/>
    <property type="evidence" value="ECO:0007669"/>
    <property type="project" value="UniProtKB-UniRule"/>
</dbReference>
<evidence type="ECO:0000256" key="3">
    <source>
        <dbReference type="ARBA" id="ARBA00022723"/>
    </source>
</evidence>
<dbReference type="AlphaFoldDB" id="A0A1G2S6N1"/>
<keyword evidence="9 10" id="KW-0413">Isomerase</keyword>
<comment type="caution">
    <text evidence="14">The sequence shown here is derived from an EMBL/GenBank/DDBJ whole genome shotgun (WGS) entry which is preliminary data.</text>
</comment>
<dbReference type="SUPFAM" id="SSF57783">
    <property type="entry name" value="Zinc beta-ribbon"/>
    <property type="match status" value="2"/>
</dbReference>
<dbReference type="Gene3D" id="3.40.50.140">
    <property type="match status" value="1"/>
</dbReference>
<dbReference type="PROSITE" id="PS50880">
    <property type="entry name" value="TOPRIM"/>
    <property type="match status" value="1"/>
</dbReference>
<gene>
    <name evidence="10" type="primary">topA</name>
    <name evidence="14" type="ORF">A2675_02770</name>
</gene>
<dbReference type="PRINTS" id="PR00417">
    <property type="entry name" value="PRTPISMRASEI"/>
</dbReference>
<dbReference type="Pfam" id="PF01131">
    <property type="entry name" value="Topoisom_bac"/>
    <property type="match status" value="1"/>
</dbReference>
<dbReference type="CDD" id="cd00186">
    <property type="entry name" value="TOP1Ac"/>
    <property type="match status" value="1"/>
</dbReference>
<keyword evidence="4" id="KW-0863">Zinc-finger</keyword>
<accession>A0A1G2S6N1</accession>
<dbReference type="Pfam" id="PF01396">
    <property type="entry name" value="Zn_ribbon_Top1"/>
    <property type="match status" value="3"/>
</dbReference>
<dbReference type="Pfam" id="PF01751">
    <property type="entry name" value="Toprim"/>
    <property type="match status" value="1"/>
</dbReference>
<dbReference type="SMART" id="SM00437">
    <property type="entry name" value="TOP1Ac"/>
    <property type="match status" value="1"/>
</dbReference>
<dbReference type="Gene3D" id="1.10.460.10">
    <property type="entry name" value="Topoisomerase I, domain 2"/>
    <property type="match status" value="1"/>
</dbReference>
<name>A0A1G2S6N1_9BACT</name>
<comment type="function">
    <text evidence="10">Releases the supercoiling and torsional tension of DNA, which is introduced during the DNA replication and transcription, by transiently cleaving and rejoining one strand of the DNA duplex. Introduces a single-strand break via transesterification at a target site in duplex DNA. The scissile phosphodiester is attacked by the catalytic tyrosine of the enzyme, resulting in the formation of a DNA-(5'-phosphotyrosyl)-enzyme intermediate and the expulsion of a 3'-OH DNA strand. The free DNA strand then undergoes passage around the unbroken strand, thus removing DNA supercoils. Finally, in the religation step, the DNA 3'-OH attacks the covalent intermediate to expel the active-site tyrosine and restore the DNA phosphodiester backbone.</text>
</comment>
<dbReference type="STRING" id="1802723.A2675_02770"/>
<keyword evidence="3" id="KW-0479">Metal-binding</keyword>
<dbReference type="GO" id="GO:0005694">
    <property type="term" value="C:chromosome"/>
    <property type="evidence" value="ECO:0007669"/>
    <property type="project" value="InterPro"/>
</dbReference>
<dbReference type="Proteomes" id="UP000176997">
    <property type="component" value="Unassembled WGS sequence"/>
</dbReference>
<dbReference type="InterPro" id="IPR005733">
    <property type="entry name" value="TopoI_bac-type"/>
</dbReference>
<dbReference type="GO" id="GO:0008270">
    <property type="term" value="F:zinc ion binding"/>
    <property type="evidence" value="ECO:0007669"/>
    <property type="project" value="UniProtKB-KW"/>
</dbReference>
<dbReference type="InterPro" id="IPR006171">
    <property type="entry name" value="TOPRIM_dom"/>
</dbReference>
<dbReference type="InterPro" id="IPR034149">
    <property type="entry name" value="TOPRIM_TopoI"/>
</dbReference>
<feature type="domain" description="Toprim" evidence="12">
    <location>
        <begin position="1"/>
        <end position="110"/>
    </location>
</feature>
<keyword evidence="7 10" id="KW-0799">Topoisomerase</keyword>
<feature type="site" description="Interaction with DNA" evidence="10">
    <location>
        <position position="31"/>
    </location>
</feature>
<keyword evidence="6" id="KW-0460">Magnesium</keyword>
<feature type="site" description="Interaction with DNA" evidence="10">
    <location>
        <position position="145"/>
    </location>
</feature>
<dbReference type="SMART" id="SM00436">
    <property type="entry name" value="TOP1Bc"/>
    <property type="match status" value="1"/>
</dbReference>
<dbReference type="InterPro" id="IPR023406">
    <property type="entry name" value="Topo_IA_AS"/>
</dbReference>
<reference evidence="14 15" key="1">
    <citation type="journal article" date="2016" name="Nat. Commun.">
        <title>Thousands of microbial genomes shed light on interconnected biogeochemical processes in an aquifer system.</title>
        <authorList>
            <person name="Anantharaman K."/>
            <person name="Brown C.T."/>
            <person name="Hug L.A."/>
            <person name="Sharon I."/>
            <person name="Castelle C.J."/>
            <person name="Probst A.J."/>
            <person name="Thomas B.C."/>
            <person name="Singh A."/>
            <person name="Wilkins M.J."/>
            <person name="Karaoz U."/>
            <person name="Brodie E.L."/>
            <person name="Williams K.H."/>
            <person name="Hubbard S.S."/>
            <person name="Banfield J.F."/>
        </authorList>
    </citation>
    <scope>NUCLEOTIDE SEQUENCE [LARGE SCALE GENOMIC DNA]</scope>
</reference>
<evidence type="ECO:0000256" key="10">
    <source>
        <dbReference type="HAMAP-Rule" id="MF_00952"/>
    </source>
</evidence>
<dbReference type="SMART" id="SM00493">
    <property type="entry name" value="TOPRIM"/>
    <property type="match status" value="1"/>
</dbReference>
<dbReference type="PROSITE" id="PS00396">
    <property type="entry name" value="TOPO_IA_1"/>
    <property type="match status" value="1"/>
</dbReference>
<evidence type="ECO:0000256" key="9">
    <source>
        <dbReference type="ARBA" id="ARBA00023235"/>
    </source>
</evidence>
<dbReference type="InterPro" id="IPR013826">
    <property type="entry name" value="Topo_IA_cen_sub3"/>
</dbReference>
<dbReference type="Gene3D" id="2.70.20.10">
    <property type="entry name" value="Topoisomerase I, domain 3"/>
    <property type="match status" value="1"/>
</dbReference>
<dbReference type="InterPro" id="IPR013498">
    <property type="entry name" value="Topo_IA_Znf"/>
</dbReference>
<evidence type="ECO:0000259" key="12">
    <source>
        <dbReference type="PROSITE" id="PS50880"/>
    </source>
</evidence>
<dbReference type="GO" id="GO:0003917">
    <property type="term" value="F:DNA topoisomerase type I (single strand cut, ATP-independent) activity"/>
    <property type="evidence" value="ECO:0007669"/>
    <property type="project" value="UniProtKB-UniRule"/>
</dbReference>
<dbReference type="InterPro" id="IPR000380">
    <property type="entry name" value="Topo_IA"/>
</dbReference>
<dbReference type="PROSITE" id="PS52039">
    <property type="entry name" value="TOPO_IA_2"/>
    <property type="match status" value="1"/>
</dbReference>
<dbReference type="Gene3D" id="3.30.65.10">
    <property type="entry name" value="Bacterial Topoisomerase I, domain 1"/>
    <property type="match status" value="3"/>
</dbReference>
<feature type="site" description="Interaction with DNA" evidence="10">
    <location>
        <position position="283"/>
    </location>
</feature>
<dbReference type="InterPro" id="IPR013497">
    <property type="entry name" value="Topo_IA_cen"/>
</dbReference>
<feature type="compositionally biased region" description="Polar residues" evidence="11">
    <location>
        <begin position="246"/>
        <end position="259"/>
    </location>
</feature>
<evidence type="ECO:0000256" key="11">
    <source>
        <dbReference type="SAM" id="MobiDB-lite"/>
    </source>
</evidence>
<dbReference type="PANTHER" id="PTHR42785">
    <property type="entry name" value="DNA TOPOISOMERASE, TYPE IA, CORE"/>
    <property type="match status" value="1"/>
</dbReference>
<feature type="region of interest" description="Interaction with DNA" evidence="10">
    <location>
        <begin position="160"/>
        <end position="165"/>
    </location>
</feature>
<feature type="site" description="Interaction with DNA" evidence="10">
    <location>
        <position position="137"/>
    </location>
</feature>
<proteinExistence type="inferred from homology"/>
<dbReference type="EC" id="5.6.2.1" evidence="10"/>
<dbReference type="InterPro" id="IPR028612">
    <property type="entry name" value="Topoisom_1_IA"/>
</dbReference>
<dbReference type="InterPro" id="IPR013825">
    <property type="entry name" value="Topo_IA_cen_sub2"/>
</dbReference>
<evidence type="ECO:0000259" key="13">
    <source>
        <dbReference type="PROSITE" id="PS52039"/>
    </source>
</evidence>
<dbReference type="NCBIfam" id="TIGR01051">
    <property type="entry name" value="topA_bact"/>
    <property type="match status" value="1"/>
</dbReference>
<dbReference type="HAMAP" id="MF_00952">
    <property type="entry name" value="Topoisom_1_prok"/>
    <property type="match status" value="1"/>
</dbReference>
<feature type="domain" description="Topo IA-type catalytic" evidence="13">
    <location>
        <begin position="126"/>
        <end position="534"/>
    </location>
</feature>
<keyword evidence="8 10" id="KW-0238">DNA-binding</keyword>
<evidence type="ECO:0000313" key="15">
    <source>
        <dbReference type="Proteomes" id="UP000176997"/>
    </source>
</evidence>
<dbReference type="Gene3D" id="1.10.290.10">
    <property type="entry name" value="Topoisomerase I, domain 4"/>
    <property type="match status" value="1"/>
</dbReference>
<feature type="site" description="Interaction with DNA" evidence="10">
    <location>
        <position position="466"/>
    </location>
</feature>
<protein>
    <recommendedName>
        <fullName evidence="10">DNA topoisomerase 1</fullName>
        <ecNumber evidence="10">5.6.2.1</ecNumber>
    </recommendedName>
    <alternativeName>
        <fullName evidence="10">DNA topoisomerase I</fullName>
    </alternativeName>
</protein>
<comment type="similarity">
    <text evidence="2 10">Belongs to the type IA topoisomerase family.</text>
</comment>
<keyword evidence="5" id="KW-0862">Zinc</keyword>
<dbReference type="InterPro" id="IPR003602">
    <property type="entry name" value="Topo_IA_DNA-bd_dom"/>
</dbReference>
<comment type="subunit">
    <text evidence="10">Monomer.</text>
</comment>
<feature type="site" description="Interaction with DNA" evidence="10">
    <location>
        <position position="140"/>
    </location>
</feature>
<organism evidence="14 15">
    <name type="scientific">Candidatus Yonathbacteria bacterium RIFCSPHIGHO2_01_FULL_51_10</name>
    <dbReference type="NCBI Taxonomy" id="1802723"/>
    <lineage>
        <taxon>Bacteria</taxon>
        <taxon>Candidatus Yonathiibacteriota</taxon>
    </lineage>
</organism>
<evidence type="ECO:0000313" key="14">
    <source>
        <dbReference type="EMBL" id="OHA80647.1"/>
    </source>
</evidence>
<comment type="catalytic activity">
    <reaction evidence="1 10">
        <text>ATP-independent breakage of single-stranded DNA, followed by passage and rejoining.</text>
        <dbReference type="EC" id="5.6.2.1"/>
    </reaction>
</comment>
<feature type="site" description="Interaction with DNA" evidence="10">
    <location>
        <position position="152"/>
    </location>
</feature>
<dbReference type="InterPro" id="IPR023405">
    <property type="entry name" value="Topo_IA_core_domain"/>
</dbReference>
<evidence type="ECO:0000256" key="8">
    <source>
        <dbReference type="ARBA" id="ARBA00023125"/>
    </source>
</evidence>
<evidence type="ECO:0000256" key="1">
    <source>
        <dbReference type="ARBA" id="ARBA00000213"/>
    </source>
</evidence>
<dbReference type="CDD" id="cd03363">
    <property type="entry name" value="TOPRIM_TopoIA_TopoI"/>
    <property type="match status" value="1"/>
</dbReference>
<dbReference type="InterPro" id="IPR013824">
    <property type="entry name" value="Topo_IA_cen_sub1"/>
</dbReference>
<feature type="region of interest" description="Disordered" evidence="11">
    <location>
        <begin position="232"/>
        <end position="259"/>
    </location>
</feature>
<feature type="site" description="Interaction with DNA" evidence="10">
    <location>
        <position position="136"/>
    </location>
</feature>
<evidence type="ECO:0000256" key="7">
    <source>
        <dbReference type="ARBA" id="ARBA00023029"/>
    </source>
</evidence>
<dbReference type="SUPFAM" id="SSF56712">
    <property type="entry name" value="Prokaryotic type I DNA topoisomerase"/>
    <property type="match status" value="1"/>
</dbReference>
<sequence length="723" mass="80431">MKLVIVESPSKAKTIEKYLGAGYTVKASVGHIRDLPKSNKKAIDIAAGFVPHYEISPGKEAVVSELKKLAGKADEVLLATDPDREGEAIAWHLAELCGLKKPKRLAFHEITKNAIMEAITHPRLIDQDLRRAQEARRVLDRLVGYDLSGLIWKKVRYGLSAGRVQSPALRIIMEREREIRAFIPETFWRIEGMFDTPKKESILLTCTEEPRDKTRMESIKKAAEKDPWHVASVKETEASRSPKAPFTTSTIQQTASSRLGLSPSRTMRIAQGLYEKGLITYMRTDSTTLGKDAVAAITDTISKKFGKDLVMIREFKTKVKNAQEAHEAIRPTDPSRASAGVSPEEKRLYELIWQRTIASQMSDALLLRTTVAARVDDENIPAFTATGSRTLSPGWFLADPDARGEDVELPVLTMGDPLKLRSLDCIEKQTEPPARYSEAGLVKELEKRGIGRPSTYASIIKTIIDRGYVLKEGRTLHPTDTGDVVSTFLEEHFADYISDSFTADMEDELDDIAQGKRPYAKTLADFYTPFAKAVKSKEKIEKLTTLGKADKQFRCPICGGDMVFKLSRNGKFMSCEKFPDCAGARKEDGTELEGPKETGEACPQCKKGKLIERDGKFGRFVACDNYPKCKYIKKDATVALNGTGVPCPVCKKGEMAERRGRFGIFYSCSNYPDCKYAIKAKPTGKTCPTCGALMMEGTKTIPERCSDKTCPNHNPHKLEKSEK</sequence>
<dbReference type="EMBL" id="MHUS01000021">
    <property type="protein sequence ID" value="OHA80647.1"/>
    <property type="molecule type" value="Genomic_DNA"/>
</dbReference>
<feature type="active site" description="O-(5'-phospho-DNA)-tyrosine intermediate" evidence="10">
    <location>
        <position position="281"/>
    </location>
</feature>
<evidence type="ECO:0000256" key="6">
    <source>
        <dbReference type="ARBA" id="ARBA00022842"/>
    </source>
</evidence>
<evidence type="ECO:0000256" key="4">
    <source>
        <dbReference type="ARBA" id="ARBA00022771"/>
    </source>
</evidence>
<dbReference type="GO" id="GO:0003677">
    <property type="term" value="F:DNA binding"/>
    <property type="evidence" value="ECO:0007669"/>
    <property type="project" value="UniProtKB-KW"/>
</dbReference>
<dbReference type="InterPro" id="IPR003601">
    <property type="entry name" value="Topo_IA_2"/>
</dbReference>
<evidence type="ECO:0000256" key="5">
    <source>
        <dbReference type="ARBA" id="ARBA00022833"/>
    </source>
</evidence>
<dbReference type="PANTHER" id="PTHR42785:SF1">
    <property type="entry name" value="DNA TOPOISOMERASE"/>
    <property type="match status" value="1"/>
</dbReference>
<evidence type="ECO:0000256" key="2">
    <source>
        <dbReference type="ARBA" id="ARBA00009446"/>
    </source>
</evidence>